<organism evidence="2 3">
    <name type="scientific">Croceicoccus mobilis</name>
    <dbReference type="NCBI Taxonomy" id="1703339"/>
    <lineage>
        <taxon>Bacteria</taxon>
        <taxon>Pseudomonadati</taxon>
        <taxon>Pseudomonadota</taxon>
        <taxon>Alphaproteobacteria</taxon>
        <taxon>Sphingomonadales</taxon>
        <taxon>Erythrobacteraceae</taxon>
        <taxon>Croceicoccus</taxon>
    </lineage>
</organism>
<accession>A0A916Z035</accession>
<dbReference type="EMBL" id="BMIP01000003">
    <property type="protein sequence ID" value="GGD68088.1"/>
    <property type="molecule type" value="Genomic_DNA"/>
</dbReference>
<reference evidence="2" key="1">
    <citation type="journal article" date="2014" name="Int. J. Syst. Evol. Microbiol.">
        <title>Complete genome sequence of Corynebacterium casei LMG S-19264T (=DSM 44701T), isolated from a smear-ripened cheese.</title>
        <authorList>
            <consortium name="US DOE Joint Genome Institute (JGI-PGF)"/>
            <person name="Walter F."/>
            <person name="Albersmeier A."/>
            <person name="Kalinowski J."/>
            <person name="Ruckert C."/>
        </authorList>
    </citation>
    <scope>NUCLEOTIDE SEQUENCE</scope>
    <source>
        <strain evidence="2">CGMCC 1.15360</strain>
    </source>
</reference>
<comment type="caution">
    <text evidence="2">The sequence shown here is derived from an EMBL/GenBank/DDBJ whole genome shotgun (WGS) entry which is preliminary data.</text>
</comment>
<evidence type="ECO:0000256" key="1">
    <source>
        <dbReference type="SAM" id="MobiDB-lite"/>
    </source>
</evidence>
<keyword evidence="3" id="KW-1185">Reference proteome</keyword>
<evidence type="ECO:0000313" key="3">
    <source>
        <dbReference type="Proteomes" id="UP000612349"/>
    </source>
</evidence>
<name>A0A916Z035_9SPHN</name>
<dbReference type="AlphaFoldDB" id="A0A916Z035"/>
<dbReference type="Proteomes" id="UP000612349">
    <property type="component" value="Unassembled WGS sequence"/>
</dbReference>
<evidence type="ECO:0000313" key="2">
    <source>
        <dbReference type="EMBL" id="GGD68088.1"/>
    </source>
</evidence>
<reference evidence="2" key="2">
    <citation type="submission" date="2020-09" db="EMBL/GenBank/DDBJ databases">
        <authorList>
            <person name="Sun Q."/>
            <person name="Zhou Y."/>
        </authorList>
    </citation>
    <scope>NUCLEOTIDE SEQUENCE</scope>
    <source>
        <strain evidence="2">CGMCC 1.15360</strain>
    </source>
</reference>
<gene>
    <name evidence="2" type="ORF">GCM10010990_17010</name>
</gene>
<feature type="region of interest" description="Disordered" evidence="1">
    <location>
        <begin position="49"/>
        <end position="80"/>
    </location>
</feature>
<protein>
    <submittedName>
        <fullName evidence="2">Uncharacterized protein</fullName>
    </submittedName>
</protein>
<proteinExistence type="predicted"/>
<feature type="compositionally biased region" description="Basic and acidic residues" evidence="1">
    <location>
        <begin position="59"/>
        <end position="80"/>
    </location>
</feature>
<sequence length="80" mass="8833">MPVGTLCASTVEEDTGEEDRASAAAIAAVAGADCFSFGFIVAIKRPHSEPRSNMVRQIRRSEQSERQAETRRFEPLSENY</sequence>